<feature type="transmembrane region" description="Helical" evidence="9">
    <location>
        <begin position="184"/>
        <end position="204"/>
    </location>
</feature>
<name>A0ABQ4DQC7_9CELL</name>
<keyword evidence="12" id="KW-1185">Reference proteome</keyword>
<keyword evidence="8" id="KW-0902">Two-component regulatory system</keyword>
<evidence type="ECO:0000256" key="1">
    <source>
        <dbReference type="ARBA" id="ARBA00000085"/>
    </source>
</evidence>
<keyword evidence="9" id="KW-0812">Transmembrane</keyword>
<protein>
    <recommendedName>
        <fullName evidence="2">histidine kinase</fullName>
        <ecNumber evidence="2">2.7.13.3</ecNumber>
    </recommendedName>
</protein>
<dbReference type="InterPro" id="IPR011712">
    <property type="entry name" value="Sig_transdc_His_kin_sub3_dim/P"/>
</dbReference>
<dbReference type="EC" id="2.7.13.3" evidence="2"/>
<feature type="domain" description="Signal transduction histidine kinase subgroup 3 dimerisation and phosphoacceptor" evidence="10">
    <location>
        <begin position="234"/>
        <end position="300"/>
    </location>
</feature>
<sequence length="377" mass="38902">MTSTTVDRPAPAPATVVWLVDRWRRTDHTVLLTRVLAVALAVAVAALLAATPLWLPETVYGRPSAYNPSPVWVTASDPQRWFGLVATCAGLLGVAAVALAPRAPWVAWGAAVVPFVLLPLYGTVLASSWLALAAVAVVVATRRPWPAILPWASAGALAVVWHVGSWDALFPSGPGGSAGGTDGLLAGLGLAAYPTGAVVLAAWLGHVLRASAARTRDAESVAHDAVVTTASVTERARLARELHDVVAHHVSLVAVRAESAPFSVPDLDPRAAATFAHIADDARTALAELRHVLTVLRRDDDAPLAPLPSGDVAALVAAARTAGQSVTVEGTWPQTDAGVGHVLHRAVQEGLTNARRHAPGRPCGCRCTGTPGSPASG</sequence>
<feature type="transmembrane region" description="Helical" evidence="9">
    <location>
        <begin position="120"/>
        <end position="140"/>
    </location>
</feature>
<dbReference type="PANTHER" id="PTHR24421">
    <property type="entry name" value="NITRATE/NITRITE SENSOR PROTEIN NARX-RELATED"/>
    <property type="match status" value="1"/>
</dbReference>
<evidence type="ECO:0000256" key="4">
    <source>
        <dbReference type="ARBA" id="ARBA00022679"/>
    </source>
</evidence>
<proteinExistence type="predicted"/>
<dbReference type="EMBL" id="BONP01000029">
    <property type="protein sequence ID" value="GIG41548.1"/>
    <property type="molecule type" value="Genomic_DNA"/>
</dbReference>
<evidence type="ECO:0000256" key="3">
    <source>
        <dbReference type="ARBA" id="ARBA00022553"/>
    </source>
</evidence>
<dbReference type="InterPro" id="IPR050482">
    <property type="entry name" value="Sensor_HK_TwoCompSys"/>
</dbReference>
<gene>
    <name evidence="11" type="ORF">Cph01nite_33100</name>
</gene>
<evidence type="ECO:0000256" key="7">
    <source>
        <dbReference type="ARBA" id="ARBA00022840"/>
    </source>
</evidence>
<reference evidence="11 12" key="1">
    <citation type="submission" date="2021-01" db="EMBL/GenBank/DDBJ databases">
        <title>Whole genome shotgun sequence of Cellulomonas phragmiteti NBRC 110785.</title>
        <authorList>
            <person name="Komaki H."/>
            <person name="Tamura T."/>
        </authorList>
    </citation>
    <scope>NUCLEOTIDE SEQUENCE [LARGE SCALE GENOMIC DNA]</scope>
    <source>
        <strain evidence="11 12">NBRC 110785</strain>
    </source>
</reference>
<evidence type="ECO:0000256" key="6">
    <source>
        <dbReference type="ARBA" id="ARBA00022777"/>
    </source>
</evidence>
<dbReference type="Gene3D" id="1.20.5.1930">
    <property type="match status" value="1"/>
</dbReference>
<keyword evidence="4" id="KW-0808">Transferase</keyword>
<keyword evidence="9" id="KW-1133">Transmembrane helix</keyword>
<keyword evidence="9" id="KW-0472">Membrane</keyword>
<evidence type="ECO:0000256" key="5">
    <source>
        <dbReference type="ARBA" id="ARBA00022741"/>
    </source>
</evidence>
<accession>A0ABQ4DQC7</accession>
<keyword evidence="5" id="KW-0547">Nucleotide-binding</keyword>
<evidence type="ECO:0000259" key="10">
    <source>
        <dbReference type="Pfam" id="PF07730"/>
    </source>
</evidence>
<evidence type="ECO:0000256" key="8">
    <source>
        <dbReference type="ARBA" id="ARBA00023012"/>
    </source>
</evidence>
<feature type="transmembrane region" description="Helical" evidence="9">
    <location>
        <begin position="147"/>
        <end position="164"/>
    </location>
</feature>
<organism evidence="11 12">
    <name type="scientific">Cellulomonas phragmiteti</name>
    <dbReference type="NCBI Taxonomy" id="478780"/>
    <lineage>
        <taxon>Bacteria</taxon>
        <taxon>Bacillati</taxon>
        <taxon>Actinomycetota</taxon>
        <taxon>Actinomycetes</taxon>
        <taxon>Micrococcales</taxon>
        <taxon>Cellulomonadaceae</taxon>
        <taxon>Cellulomonas</taxon>
    </lineage>
</organism>
<evidence type="ECO:0000256" key="9">
    <source>
        <dbReference type="SAM" id="Phobius"/>
    </source>
</evidence>
<comment type="catalytic activity">
    <reaction evidence="1">
        <text>ATP + protein L-histidine = ADP + protein N-phospho-L-histidine.</text>
        <dbReference type="EC" id="2.7.13.3"/>
    </reaction>
</comment>
<dbReference type="RefSeq" id="WP_203675835.1">
    <property type="nucleotide sequence ID" value="NZ_BONP01000029.1"/>
</dbReference>
<keyword evidence="7" id="KW-0067">ATP-binding</keyword>
<dbReference type="Pfam" id="PF07730">
    <property type="entry name" value="HisKA_3"/>
    <property type="match status" value="1"/>
</dbReference>
<dbReference type="Gene3D" id="3.30.565.10">
    <property type="entry name" value="Histidine kinase-like ATPase, C-terminal domain"/>
    <property type="match status" value="1"/>
</dbReference>
<evidence type="ECO:0000313" key="12">
    <source>
        <dbReference type="Proteomes" id="UP000614741"/>
    </source>
</evidence>
<feature type="transmembrane region" description="Helical" evidence="9">
    <location>
        <begin position="81"/>
        <end position="100"/>
    </location>
</feature>
<dbReference type="PANTHER" id="PTHR24421:SF10">
    <property type="entry name" value="NITRATE_NITRITE SENSOR PROTEIN NARQ"/>
    <property type="match status" value="1"/>
</dbReference>
<keyword evidence="6" id="KW-0418">Kinase</keyword>
<evidence type="ECO:0000313" key="11">
    <source>
        <dbReference type="EMBL" id="GIG41548.1"/>
    </source>
</evidence>
<keyword evidence="3" id="KW-0597">Phosphoprotein</keyword>
<feature type="transmembrane region" description="Helical" evidence="9">
    <location>
        <begin position="31"/>
        <end position="55"/>
    </location>
</feature>
<dbReference type="InterPro" id="IPR036890">
    <property type="entry name" value="HATPase_C_sf"/>
</dbReference>
<comment type="caution">
    <text evidence="11">The sequence shown here is derived from an EMBL/GenBank/DDBJ whole genome shotgun (WGS) entry which is preliminary data.</text>
</comment>
<dbReference type="Proteomes" id="UP000614741">
    <property type="component" value="Unassembled WGS sequence"/>
</dbReference>
<evidence type="ECO:0000256" key="2">
    <source>
        <dbReference type="ARBA" id="ARBA00012438"/>
    </source>
</evidence>